<feature type="region of interest" description="Disordered" evidence="1">
    <location>
        <begin position="1"/>
        <end position="66"/>
    </location>
</feature>
<protein>
    <submittedName>
        <fullName evidence="2">Uncharacterized protein</fullName>
    </submittedName>
</protein>
<keyword evidence="3" id="KW-1185">Reference proteome</keyword>
<name>A0AAV2J1A2_KNICA</name>
<proteinExistence type="predicted"/>
<evidence type="ECO:0000256" key="1">
    <source>
        <dbReference type="SAM" id="MobiDB-lite"/>
    </source>
</evidence>
<evidence type="ECO:0000313" key="3">
    <source>
        <dbReference type="Proteomes" id="UP001497482"/>
    </source>
</evidence>
<accession>A0AAV2J1A2</accession>
<dbReference type="Proteomes" id="UP001497482">
    <property type="component" value="Chromosome 1"/>
</dbReference>
<evidence type="ECO:0000313" key="2">
    <source>
        <dbReference type="EMBL" id="CAL1569667.1"/>
    </source>
</evidence>
<sequence>MRQTRGALARRDGARQSCGGSRDEGGVRGLSSVRHFKRKARASAEETNAASVPVKAPLTPPSSGVRPLIHAPINKLTRVWIKEEGGRDGASCWWGGYWK</sequence>
<dbReference type="EMBL" id="OZ035823">
    <property type="protein sequence ID" value="CAL1569667.1"/>
    <property type="molecule type" value="Genomic_DNA"/>
</dbReference>
<reference evidence="2 3" key="1">
    <citation type="submission" date="2024-04" db="EMBL/GenBank/DDBJ databases">
        <authorList>
            <person name="Waldvogel A.-M."/>
            <person name="Schoenle A."/>
        </authorList>
    </citation>
    <scope>NUCLEOTIDE SEQUENCE [LARGE SCALE GENOMIC DNA]</scope>
</reference>
<dbReference type="AlphaFoldDB" id="A0AAV2J1A2"/>
<gene>
    <name evidence="2" type="ORF">KC01_LOCUS2068</name>
</gene>
<organism evidence="2 3">
    <name type="scientific">Knipowitschia caucasica</name>
    <name type="common">Caucasian dwarf goby</name>
    <name type="synonym">Pomatoschistus caucasicus</name>
    <dbReference type="NCBI Taxonomy" id="637954"/>
    <lineage>
        <taxon>Eukaryota</taxon>
        <taxon>Metazoa</taxon>
        <taxon>Chordata</taxon>
        <taxon>Craniata</taxon>
        <taxon>Vertebrata</taxon>
        <taxon>Euteleostomi</taxon>
        <taxon>Actinopterygii</taxon>
        <taxon>Neopterygii</taxon>
        <taxon>Teleostei</taxon>
        <taxon>Neoteleostei</taxon>
        <taxon>Acanthomorphata</taxon>
        <taxon>Gobiaria</taxon>
        <taxon>Gobiiformes</taxon>
        <taxon>Gobioidei</taxon>
        <taxon>Gobiidae</taxon>
        <taxon>Gobiinae</taxon>
        <taxon>Knipowitschia</taxon>
    </lineage>
</organism>